<dbReference type="SMART" id="SM00192">
    <property type="entry name" value="LDLa"/>
    <property type="match status" value="36"/>
</dbReference>
<feature type="disulfide bond" evidence="31">
    <location>
        <begin position="1164"/>
        <end position="1179"/>
    </location>
</feature>
<comment type="subcellular location">
    <subcellularLocation>
        <location evidence="1">Apical cell membrane</location>
        <topology evidence="1">Single-pass type I membrane protein</topology>
    </subcellularLocation>
    <subcellularLocation>
        <location evidence="3">Cell projection</location>
        <location evidence="3">Axon</location>
    </subcellularLocation>
    <subcellularLocation>
        <location evidence="2">Cell projection</location>
        <location evidence="2">Dendrite</location>
    </subcellularLocation>
    <subcellularLocation>
        <location evidence="26">Endosome lumen</location>
    </subcellularLocation>
    <subcellularLocation>
        <location evidence="25">Membrane</location>
        <location evidence="25">Coated pit</location>
    </subcellularLocation>
</comment>
<dbReference type="InterPro" id="IPR000742">
    <property type="entry name" value="EGF"/>
</dbReference>
<evidence type="ECO:0000256" key="10">
    <source>
        <dbReference type="ARBA" id="ARBA00022723"/>
    </source>
</evidence>
<feature type="repeat" description="LDL-receptor class B" evidence="32">
    <location>
        <begin position="473"/>
        <end position="515"/>
    </location>
</feature>
<dbReference type="InterPro" id="IPR023415">
    <property type="entry name" value="LDLR_class-A_CS"/>
</dbReference>
<keyword evidence="23" id="KW-0325">Glycoprotein</keyword>
<feature type="disulfide bond" evidence="31">
    <location>
        <begin position="3026"/>
        <end position="3038"/>
    </location>
</feature>
<evidence type="ECO:0000256" key="18">
    <source>
        <dbReference type="ARBA" id="ARBA00023036"/>
    </source>
</evidence>
<dbReference type="FunFam" id="2.120.10.30:FF:000035">
    <property type="entry name" value="Low-density lipoprotein receptor-related protein 2"/>
    <property type="match status" value="1"/>
</dbReference>
<dbReference type="SUPFAM" id="SSF57184">
    <property type="entry name" value="Growth factor receptor domain"/>
    <property type="match status" value="2"/>
</dbReference>
<feature type="disulfide bond" evidence="31">
    <location>
        <begin position="3812"/>
        <end position="3827"/>
    </location>
</feature>
<evidence type="ECO:0000256" key="2">
    <source>
        <dbReference type="ARBA" id="ARBA00004279"/>
    </source>
</evidence>
<feature type="repeat" description="LDL-receptor class B" evidence="32">
    <location>
        <begin position="4147"/>
        <end position="4189"/>
    </location>
</feature>
<feature type="disulfide bond" evidence="31">
    <location>
        <begin position="3793"/>
        <end position="3805"/>
    </location>
</feature>
<dbReference type="GO" id="GO:0005905">
    <property type="term" value="C:clathrin-coated pit"/>
    <property type="evidence" value="ECO:0007669"/>
    <property type="project" value="UniProtKB-KW"/>
</dbReference>
<evidence type="ECO:0000256" key="27">
    <source>
        <dbReference type="ARBA" id="ARBA00074420"/>
    </source>
</evidence>
<dbReference type="FunFam" id="4.10.400.10:FF:000011">
    <property type="entry name" value="Low-density lipoprotein receptor-related protein 1"/>
    <property type="match status" value="2"/>
</dbReference>
<keyword evidence="12" id="KW-0677">Repeat</keyword>
<feature type="domain" description="EGF-like" evidence="36">
    <location>
        <begin position="4372"/>
        <end position="4405"/>
    </location>
</feature>
<feature type="disulfide bond" evidence="31">
    <location>
        <begin position="124"/>
        <end position="139"/>
    </location>
</feature>
<keyword evidence="13" id="KW-1009">Hearing</keyword>
<feature type="disulfide bond" evidence="31">
    <location>
        <begin position="1069"/>
        <end position="1087"/>
    </location>
</feature>
<dbReference type="SUPFAM" id="SSF57196">
    <property type="entry name" value="EGF/Laminin"/>
    <property type="match status" value="7"/>
</dbReference>
<dbReference type="Pfam" id="PF00057">
    <property type="entry name" value="Ldl_recept_a"/>
    <property type="match status" value="34"/>
</dbReference>
<feature type="disulfide bond" evidence="31">
    <location>
        <begin position="1267"/>
        <end position="1279"/>
    </location>
</feature>
<dbReference type="SMART" id="SM00181">
    <property type="entry name" value="EGF"/>
    <property type="match status" value="25"/>
</dbReference>
<dbReference type="SUPFAM" id="SSF57424">
    <property type="entry name" value="LDL receptor-like module"/>
    <property type="match status" value="35"/>
</dbReference>
<dbReference type="GO" id="GO:0017124">
    <property type="term" value="F:SH3 domain binding"/>
    <property type="evidence" value="ECO:0007669"/>
    <property type="project" value="UniProtKB-KW"/>
</dbReference>
<feature type="disulfide bond" evidence="31">
    <location>
        <begin position="3923"/>
        <end position="3935"/>
    </location>
</feature>
<feature type="disulfide bond" evidence="31">
    <location>
        <begin position="3637"/>
        <end position="3655"/>
    </location>
</feature>
<dbReference type="PANTHER" id="PTHR22722">
    <property type="entry name" value="LOW-DENSITY LIPOPROTEIN RECEPTOR-RELATED PROTEIN 2-RELATED"/>
    <property type="match status" value="1"/>
</dbReference>
<feature type="disulfide bond" evidence="31">
    <location>
        <begin position="3555"/>
        <end position="3573"/>
    </location>
</feature>
<feature type="region of interest" description="Disordered" evidence="33">
    <location>
        <begin position="4512"/>
        <end position="4541"/>
    </location>
</feature>
<dbReference type="InterPro" id="IPR000152">
    <property type="entry name" value="EGF-type_Asp/Asn_hydroxyl_site"/>
</dbReference>
<feature type="repeat" description="LDL-receptor class B" evidence="32">
    <location>
        <begin position="1472"/>
        <end position="1514"/>
    </location>
</feature>
<feature type="repeat" description="LDL-receptor class B" evidence="32">
    <location>
        <begin position="1604"/>
        <end position="1648"/>
    </location>
</feature>
<keyword evidence="37" id="KW-0449">Lipoprotein</keyword>
<feature type="repeat" description="LDL-receptor class B" evidence="32">
    <location>
        <begin position="4235"/>
        <end position="4277"/>
    </location>
</feature>
<dbReference type="GO" id="GO:0030425">
    <property type="term" value="C:dendrite"/>
    <property type="evidence" value="ECO:0007669"/>
    <property type="project" value="UniProtKB-SubCell"/>
</dbReference>
<feature type="disulfide bond" evidence="31">
    <location>
        <begin position="3548"/>
        <end position="3560"/>
    </location>
</feature>
<feature type="disulfide bond" evidence="31">
    <location>
        <begin position="2907"/>
        <end position="2925"/>
    </location>
</feature>
<feature type="repeat" description="LDL-receptor class B" evidence="32">
    <location>
        <begin position="2240"/>
        <end position="2283"/>
    </location>
</feature>
<feature type="disulfide bond" evidence="31">
    <location>
        <begin position="3596"/>
        <end position="3614"/>
    </location>
</feature>
<dbReference type="Gene3D" id="2.120.10.30">
    <property type="entry name" value="TolB, C-terminal domain"/>
    <property type="match status" value="8"/>
</dbReference>
<evidence type="ECO:0000256" key="16">
    <source>
        <dbReference type="ARBA" id="ARBA00022902"/>
    </source>
</evidence>
<dbReference type="InterPro" id="IPR011042">
    <property type="entry name" value="6-blade_b-propeller_TolB-like"/>
</dbReference>
<keyword evidence="11 35" id="KW-0732">Signal</keyword>
<evidence type="ECO:0000256" key="19">
    <source>
        <dbReference type="ARBA" id="ARBA00023136"/>
    </source>
</evidence>
<dbReference type="GO" id="GO:0007605">
    <property type="term" value="P:sensory perception of sound"/>
    <property type="evidence" value="ECO:0007669"/>
    <property type="project" value="UniProtKB-KW"/>
</dbReference>
<feature type="disulfide bond" evidence="31">
    <location>
        <begin position="2754"/>
        <end position="2769"/>
    </location>
</feature>
<dbReference type="PROSITE" id="PS01187">
    <property type="entry name" value="EGF_CA"/>
    <property type="match status" value="3"/>
</dbReference>
<feature type="disulfide bond" evidence="31">
    <location>
        <begin position="161"/>
        <end position="176"/>
    </location>
</feature>
<dbReference type="PROSITE" id="PS01186">
    <property type="entry name" value="EGF_2"/>
    <property type="match status" value="5"/>
</dbReference>
<feature type="repeat" description="LDL-receptor class B" evidence="32">
    <location>
        <begin position="3233"/>
        <end position="3275"/>
    </location>
</feature>
<evidence type="ECO:0000256" key="34">
    <source>
        <dbReference type="SAM" id="Phobius"/>
    </source>
</evidence>
<feature type="repeat" description="LDL-receptor class B" evidence="32">
    <location>
        <begin position="834"/>
        <end position="877"/>
    </location>
</feature>
<feature type="disulfide bond" evidence="30">
    <location>
        <begin position="4395"/>
        <end position="4404"/>
    </location>
</feature>
<feature type="disulfide bond" evidence="31">
    <location>
        <begin position="44"/>
        <end position="59"/>
    </location>
</feature>
<feature type="disulfide bond" evidence="31">
    <location>
        <begin position="1111"/>
        <end position="1129"/>
    </location>
</feature>
<feature type="disulfide bond" evidence="31">
    <location>
        <begin position="1145"/>
        <end position="1157"/>
    </location>
</feature>
<feature type="disulfide bond" evidence="31">
    <location>
        <begin position="188"/>
        <end position="206"/>
    </location>
</feature>
<evidence type="ECO:0000256" key="26">
    <source>
        <dbReference type="ARBA" id="ARBA00046273"/>
    </source>
</evidence>
<keyword evidence="10" id="KW-0479">Metal-binding</keyword>
<dbReference type="GO" id="GO:0030424">
    <property type="term" value="C:axon"/>
    <property type="evidence" value="ECO:0007669"/>
    <property type="project" value="UniProtKB-SubCell"/>
</dbReference>
<dbReference type="CDD" id="cd00112">
    <property type="entry name" value="LDLa"/>
    <property type="match status" value="36"/>
</dbReference>
<feature type="disulfide bond" evidence="31">
    <location>
        <begin position="2865"/>
        <end position="2883"/>
    </location>
</feature>
<evidence type="ECO:0000256" key="22">
    <source>
        <dbReference type="ARBA" id="ARBA00023176"/>
    </source>
</evidence>
<feature type="disulfide bond" evidence="31">
    <location>
        <begin position="2858"/>
        <end position="2870"/>
    </location>
</feature>
<evidence type="ECO:0000256" key="30">
    <source>
        <dbReference type="PROSITE-ProRule" id="PRU00076"/>
    </source>
</evidence>
<dbReference type="PANTHER" id="PTHR22722:SF11">
    <property type="entry name" value="LOW-DENSITY LIPOPROTEIN RECEPTOR-RELATED PROTEIN 2"/>
    <property type="match status" value="1"/>
</dbReference>
<feature type="disulfide bond" evidence="31">
    <location>
        <begin position="1021"/>
        <end position="1033"/>
    </location>
</feature>
<feature type="repeat" description="LDL-receptor class B" evidence="32">
    <location>
        <begin position="4190"/>
        <end position="4233"/>
    </location>
</feature>
<dbReference type="FunFam" id="4.10.400.10:FF:000034">
    <property type="entry name" value="Low-density lipoprotein receptor-related protein 2"/>
    <property type="match status" value="8"/>
</dbReference>
<evidence type="ECO:0000256" key="23">
    <source>
        <dbReference type="ARBA" id="ARBA00023180"/>
    </source>
</evidence>
<dbReference type="PROSITE" id="PS50068">
    <property type="entry name" value="LDLRA_2"/>
    <property type="match status" value="36"/>
</dbReference>
<feature type="disulfide bond" evidence="31">
    <location>
        <begin position="1152"/>
        <end position="1170"/>
    </location>
</feature>
<comment type="caution">
    <text evidence="30">Lacks conserved residue(s) required for the propagation of feature annotation.</text>
</comment>
<evidence type="ECO:0000256" key="35">
    <source>
        <dbReference type="SAM" id="SignalP"/>
    </source>
</evidence>
<sequence length="4625" mass="511297">MAFNCGHLLSFLLLSQGIQLAQGSCGSGEFQCTSGQCINIAWRCDGTKDCTDDSDELNCPSPSCTSQEFKCVTSGECISLGFVCDGEEDCIDGSDEQRTCGGRTCSPDQFTCQEGQCIPIKYRCDHMKDCLDNSDENSCNYPHCTEKTCANGACYNNSQHCNGLQDCRDGSDEFNCTSQHCPIHQYQCANGYCIPHSFVCDHWDDCGDSSDEHGCAYQSCSGSEFTCSSGRCIPQHWVCDKFNDCGDYSDESGCDSNSRDCYPGEWGCPSSTACIPVGKVCDGKPDCPGGTDETNSTAQQTCSLDRCSTLSCEFICHPTPQGGACYCPDGFIVANDSRSCVDYNDCQIWGICDQLCEDRPGTHHCSCANGYFLEQGHVCKANISAGIPQLIFTNGGDVMMADIHGRFERVLVPSQGKGYAVGVAYHWHSDKVFWSDTNTRKVYSADYDGGNIKEVLTAAVHNVQSLAVDWINFKLYVLEVMVERIDMCDFDGGNRVTLVAENLHTPHGLALDPTVGYMFFTDKGTGNEQMKLERAFMDGSNRFELVKGRLGTPTGITLDIVTQRVYWSDSHFDTVETVTYNGLDRKIVLNGGTQAPHPFGIAVFENHIFFTDWAKLGVVRANRFNGSNPSLLYRTTKRPGHVVVSTSVLQPVVMNPCGRHNGGCQHICVLSHRSDNEGLGFRCKCRHGYDLQPDRRTCFKLKDFLLLATSLAVRGIPLNVSLQEDVTLPLTGLGPSFSGSAVEFDGNKGTIFYNERARGLVYKSNLNGTVQQILTGYRVGIVDAMAYDWTSNVLFWTTSTYRSVVAFRVEDKSRRDIVTGMRNPKGIAVHPSAGYLFWSDWYRPAVIMRGITDGSNAIPLVNTTLGWPYGLCVDYVMDRLYWVDSLLDQIGHIGIEGYNRQTFTDIGQITQPYSLTIYSDYLYVSDTRTRAVFEMRKRDGGGNIMIRQGVTGIMNVKAYTADLHSTFTSRCNTVPNGRCSHFCFPAPSFSRVCGCPYGMKLQDNQRDCIKDDSVIPPDNICGDHAFECDEGRCRPNSYRCDGIVDCVDKTDEANCTDTGATCSPQAFTCNNKHCIQPSWLCDGMDDCGDGSDESNCPTHLPTTCADVFFTCDNNRCISKLWVCDGDNDCGDGSDEHNCNSTITTCPPSYFLCPDHRCIHSSYVCDGDQDCLDGSDETNCEFSCASYEFACASGDQCVTLGYQCDGVFDCRDHSDEQDCPTRGPGLCHNNEFQCQTDGSCVPGEWECDGHPDCEDGSDEHNSCPPVTCGSNYFQCTNKICIPTSWLCDGDNDCRDMSDEQNCPTPPFTCPSGQWQCPTDQACISLDKVCNGQRDCPNGADESPICNQDDCVLNNGGCSHGCIQGPFGAQCTCPPGFQLNDTKTCEDIDECMIPGFCSQQCYNERGSFRCYCSDGYLLEPNGRTCKAADPLAAVLLVTKRSQIIANHINMRPPQMRPVISGSSIVTVDFDRVTSKIYWADASQKKIWRSNRNGTDRQEVFSAGLMVPESIAVDWVARNLYWADSVMESIEVSTLDGRFRKVLLTKNVTSPRGLVLDPRNYTNLMFWSDWGQNPRIERADMDGAMRRVIVSTKIYWPNGLALDYTTHRVYFADAYLKYIDYCDYDGNNRHQVMASDMVLQHPHGMTIFEDNIYWSERYTSKVMKTNKFHGGNITTLMNNVYQPMGIVMDHPIKQPAAINPCREHLCSQLCLLSGLRPRYYTCHCQSGWKLDADRRTCIKDDAPFLMVVRDSVILGVPLDPADPSNNAMAPVSGLSQGRDIDFDDQEQFVYWVQSTGSIWRVKTSGTNRSEFAPAAFMGSPSGLAFDWISRIMYYTNPAGKAIEVIRVDGNQHYRKTLITSTGKPEGAGEPIGIALDPARGKLFWTDKGSDSGVPPKVGSADMDGGNPRNLYTGNMANIGFIAADISTTKLYWGVAGSGVIESGTMDGVSRVTVVSGLSHPWGLTIYQNHLYYTDLDYEVIERVDKDNGANMVVMRSGMSGLRALKVHARDNSAGTTNACSSNNGGCPHLCLPKPDNQKTCACTTGLNPSQDGSRCEQYESFAIISTTKYIRGFHINSSDHSEAMVPVGGTSYSIKGKLDLHIESGFMYWTDNSTSASYRGIFKAKTDGGGYSNVITSGVGRGGIQGLAVDWVAGNLYFTNAFESETFLEVLAINTTYRMILLKSSQDRPSDLAVSPKLRYLFWTDGGQTPKIERALLDGTNRTVLASESLASPRGLTVDYTNDFLYWTDDVLDMISRMAMDGTQRQIIRYGSRYPSPTGMAIFGNYMLWVDKKLGKLFQASKDPANTDPPEVIRDNIDELMDVAVFDAHIQPQSANQVGFNPCQEDNGRCQHLCFALPGQENPKCGCAHGSLLSNGVTCGYGLDEFLVFTTDYTLNSLRLDPADHSAPYPTVNLGYNLMALDYDFKEKRIFFTQSKGIGRSRIGYVSTTSITSPPVILTSNLDDPDGLAYDWINKRLYFTDYYGRNVQSIGVDGMNRSIIAHANRPRGIVVDPCYGYLYWTDWGSPAKIERATLGGNFRTAIINSSLTTPNGLSLDYKERMLYWADASLDKIERASLNGENRQVIMHGVLSPYAMTVFQQDIFWTDWTERGVFRAGKDDGSGFTVLAQDLQYRPNDIHVYAASKQESCSSSCQQFNGGCSHVCVPGPLGPECQCPHQGKWYLANNGKDCIQDTGKRCQPEQFTCINGNCISARWKCDGYNDCHDNSDELERVCAFHTCSAMDFTCDSGRCLPLSYVCDYTDDCGDNSDERGCPFPTCNPATEFTCRNGRCISASFVCDGHNDCRDNATSDEINCPDRTCPVGQVKCDNTNICIYPENLCDGYNNCGDNSDENPLFCAGRTCSPDQFRCDGGKCIPNSWVCDSISDCSDGTDEPPSCEDQIRTCSSSQFTCTNGNCIPQSMVCDGNNDCWDSSDEAPELQCGQRTCSSSQFTCPTWHPGHPRCVPLSFVCDGEKDCADAADELQNCPNRTCHMNEFACSNGLCIFLPFHCDRVNDCGDGSDELGCTYDTCTSNQFTCGNGACISAFFTCDGESDCMDGSDEADSLCTTPQPTCAPQQYMCKSGECIDNSKVCNGQKDCQDNSDEKGCGVNECRNPSVHKCAQLCTDTPTGYFCSCHPGYQLMPDGKACEDLNECLRTPAVCSQICENSVGSYHCKCAPGYIREADGRTCRQNSGIAPYLLYSNRYYIRNLTTDGSHLSIVLQGLSNVVALDFDHYEKRLFWLDEGAGKIERMRFDGTDRETVTDDDVRGAEGLALDWVGRKLYWVDGYYGSVHVMELDGRYQKKLLSGEFTDGNNTHTVSRPRAVAVNPKYGWLYWTDWGDSAYIGRVGMDGSNVSAIITTKLEWPNALTIDYTTNKIFFADSHLNFLDFADMDGQNRHRAISGSLPHVFAASLFEDWVYWTDWNTHTVEKAHKYTGEQRTVMGNNTHRPYDIHVYHPYRQPRSENPCSSHHLTCSHLCLIAPGGQQATCECPDHFVGVSVGFKIQCVADCSSTQFRCGDNERCVPIWWKCDGQSDCGDGSDEPQTCPPRNCPVGQFQCQDGNCTYPGFICDGHPDCPDSSDEDAALCSDHRCQENQFQCKNKKCIPVSWHCDGVNDCSDNSDEDPETCAQKTCRPGQFHCTNGNCLPSSYVCDAQDDCGDGSDEPHETCMGPEYKCDAETEFSCKTNYRCIPQWARCDGTNDCIDNSDEQGCEEVTCDPLGDFRCDNHRCVPIRWQCDGTNDCGDGSDERNCQPRPCSESEFRCDNAQCIPGNWVCDHDNDCGDNSDERDCELQTCPPGRFQCDSGHCIPAALQCDGRPDCRDLSDETSCPTRYPGGRWCPPSLFECDNHLCVSRGWVCDGADDCGDRSDEQLSLCLNITCEMPSRFRCANGYCVYSGLLCNQKDDCGDGSDEGEELCREPTLAPCTLDEFKCTNGHCVALPYVCDHNDNCGDRTDELGCNFGHDRNCEEKRCQHECTNLNGTGFICSCRPGYRVDPVSTYTCLDINECEVYGTCPQVCKNTKGSYDCECAPGYRKVGNGNMCEAEGATPLLLLPENIRIRRFNLQTEAYHDFLQEEERVMALDYDWDHNNTGLSMVYFTVASKDSVPGAIKRAYIPSVDDGNNNIGAAVDLGIKYITRPDGIAVDWVGRNLYWADSRVKRLEVAMLDGRYRKHLVKTELGHPSAVAVNPRLGMLYWADRGEAAKIECSWLDGQERKVLVADGLGWPTGLSIDFTNGDRIYWSDSKESRIESVLPSGEERRTAVYIDVRNPFSVSVFEDHVYWSSQEKGEVFRQDKFGRGDKISLLTAGPWLTQVSVYQQQRYNSLGVKNPCRGTCSHLCLLRPSGYTCACPEGTSFVSSSNTECDAGFDPPPTMPPPCQCQNGGTCYFDDNKALCVCPPDWKGEYCQTNVFDVVASSIGIALGVTAVIVVLLVALVYVARKKSNLLESLRNSVPSMPSMPSMPSIPTLASFRNGLTRNGPKTEDSDTRMNSEAVPSMSVSILDREERNFENPAYNAEDELSSSRAATAATSAPTGTDEENVDNPLYVEEVQVVDGPKRTASKPAAANKEDFENPWYVSKTDDIDVTSAQPTASSAQQFEPIRDDIFVSFKNPTYTDPTQAHAPDSDV</sequence>
<dbReference type="Gene3D" id="2.10.25.10">
    <property type="entry name" value="Laminin"/>
    <property type="match status" value="8"/>
</dbReference>
<feature type="repeat" description="LDL-receptor class B" evidence="32">
    <location>
        <begin position="2196"/>
        <end position="2239"/>
    </location>
</feature>
<dbReference type="Pfam" id="PF00058">
    <property type="entry name" value="Ldl_recept_b"/>
    <property type="match status" value="8"/>
</dbReference>
<feature type="disulfide bond" evidence="31">
    <location>
        <begin position="3930"/>
        <end position="3948"/>
    </location>
</feature>
<keyword evidence="19 34" id="KW-0472">Membrane</keyword>
<evidence type="ECO:0000313" key="37">
    <source>
        <dbReference type="EMBL" id="AWP17697.1"/>
    </source>
</evidence>
<dbReference type="EMBL" id="CP026260">
    <property type="protein sequence ID" value="AWP17697.1"/>
    <property type="molecule type" value="Genomic_DNA"/>
</dbReference>
<dbReference type="FunFam" id="4.10.400.10:FF:000001">
    <property type="entry name" value="Low-density lipoprotein receptor-related protein 1"/>
    <property type="match status" value="1"/>
</dbReference>
<feature type="disulfide bond" evidence="31">
    <location>
        <begin position="3722"/>
        <end position="3740"/>
    </location>
</feature>
<feature type="transmembrane region" description="Helical" evidence="34">
    <location>
        <begin position="4416"/>
        <end position="4437"/>
    </location>
</feature>
<evidence type="ECO:0000256" key="3">
    <source>
        <dbReference type="ARBA" id="ARBA00004489"/>
    </source>
</evidence>
<feature type="repeat" description="LDL-receptor class B" evidence="32">
    <location>
        <begin position="516"/>
        <end position="562"/>
    </location>
</feature>
<keyword evidence="15" id="KW-0106">Calcium</keyword>
<dbReference type="InterPro" id="IPR001881">
    <property type="entry name" value="EGF-like_Ca-bd_dom"/>
</dbReference>
<feature type="compositionally biased region" description="Low complexity" evidence="33">
    <location>
        <begin position="4452"/>
        <end position="4462"/>
    </location>
</feature>
<feature type="disulfide bond" evidence="31">
    <location>
        <begin position="2735"/>
        <end position="2747"/>
    </location>
</feature>
<evidence type="ECO:0000256" key="7">
    <source>
        <dbReference type="ARBA" id="ARBA00022553"/>
    </source>
</evidence>
<evidence type="ECO:0000256" key="6">
    <source>
        <dbReference type="ARBA" id="ARBA00022536"/>
    </source>
</evidence>
<feature type="disulfide bond" evidence="31">
    <location>
        <begin position="1203"/>
        <end position="1218"/>
    </location>
</feature>
<dbReference type="SMART" id="SM00179">
    <property type="entry name" value="EGF_CA"/>
    <property type="match status" value="8"/>
</dbReference>
<dbReference type="InterPro" id="IPR026823">
    <property type="entry name" value="cEGF"/>
</dbReference>
<dbReference type="FunFam" id="4.10.400.10:FF:000002">
    <property type="entry name" value="Low-density lipoprotein receptor-related protein 1"/>
    <property type="match status" value="1"/>
</dbReference>
<dbReference type="FunFam" id="4.10.400.10:FF:000108">
    <property type="entry name" value="Low-density lipoprotein receptor-related protein 2"/>
    <property type="match status" value="1"/>
</dbReference>
<keyword evidence="7" id="KW-0597">Phosphoprotein</keyword>
<dbReference type="FunFam" id="4.10.400.10:FF:000045">
    <property type="entry name" value="Low-density lipoprotein receptor-related protein 2"/>
    <property type="match status" value="1"/>
</dbReference>
<feature type="disulfide bond" evidence="31">
    <location>
        <begin position="1286"/>
        <end position="1301"/>
    </location>
</feature>
<feature type="disulfide bond" evidence="31">
    <location>
        <begin position="1028"/>
        <end position="1046"/>
    </location>
</feature>
<dbReference type="PROSITE" id="PS00022">
    <property type="entry name" value="EGF_1"/>
    <property type="match status" value="1"/>
</dbReference>
<feature type="disulfide bond" evidence="31">
    <location>
        <begin position="1123"/>
        <end position="1138"/>
    </location>
</feature>
<evidence type="ECO:0000256" key="4">
    <source>
        <dbReference type="ARBA" id="ARBA00009939"/>
    </source>
</evidence>
<dbReference type="InterPro" id="IPR051221">
    <property type="entry name" value="LDLR-related"/>
</dbReference>
<feature type="disulfide bond" evidence="31">
    <location>
        <begin position="181"/>
        <end position="193"/>
    </location>
</feature>
<feature type="disulfide bond" evidence="31">
    <location>
        <begin position="3844"/>
        <end position="3862"/>
    </location>
</feature>
<feature type="disulfide bond" evidence="31">
    <location>
        <begin position="105"/>
        <end position="117"/>
    </location>
</feature>
<feature type="disulfide bond" evidence="31">
    <location>
        <begin position="2994"/>
        <end position="3012"/>
    </location>
</feature>
<feature type="signal peptide" evidence="35">
    <location>
        <begin position="1"/>
        <end position="23"/>
    </location>
</feature>
<comment type="similarity">
    <text evidence="4">Belongs to the LDLR family.</text>
</comment>
<feature type="disulfide bond" evidence="31">
    <location>
        <begin position="3630"/>
        <end position="3642"/>
    </location>
</feature>
<evidence type="ECO:0000256" key="21">
    <source>
        <dbReference type="ARBA" id="ARBA00023170"/>
    </source>
</evidence>
<feature type="compositionally biased region" description="Basic and acidic residues" evidence="33">
    <location>
        <begin position="4478"/>
        <end position="4487"/>
    </location>
</feature>
<evidence type="ECO:0000256" key="20">
    <source>
        <dbReference type="ARBA" id="ARBA00023157"/>
    </source>
</evidence>
<feature type="disulfide bond" evidence="31">
    <location>
        <begin position="32"/>
        <end position="50"/>
    </location>
</feature>
<protein>
    <recommendedName>
        <fullName evidence="27">Low-density lipoprotein receptor-related protein 2</fullName>
    </recommendedName>
    <alternativeName>
        <fullName evidence="28">Glycoprotein 330</fullName>
    </alternativeName>
    <alternativeName>
        <fullName evidence="29">Megalin</fullName>
    </alternativeName>
</protein>
<dbReference type="FunFam" id="4.10.400.10:FF:000065">
    <property type="entry name" value="Transmembrane protease serine 7"/>
    <property type="match status" value="1"/>
</dbReference>
<keyword evidence="18" id="KW-0729">SH3-binding</keyword>
<feature type="disulfide bond" evidence="31">
    <location>
        <begin position="227"/>
        <end position="245"/>
    </location>
</feature>
<gene>
    <name evidence="37" type="ORF">SMAX5B_020330</name>
</gene>
<dbReference type="FunFam" id="2.10.25.10:FF:000010">
    <property type="entry name" value="Pro-epidermal growth factor"/>
    <property type="match status" value="1"/>
</dbReference>
<dbReference type="PRINTS" id="PR00261">
    <property type="entry name" value="LDLRECEPTOR"/>
</dbReference>
<feature type="disulfide bond" evidence="31">
    <location>
        <begin position="2701"/>
        <end position="2719"/>
    </location>
</feature>
<dbReference type="Gene3D" id="4.10.400.10">
    <property type="entry name" value="Low-density Lipoprotein Receptor"/>
    <property type="match status" value="36"/>
</dbReference>
<feature type="disulfide bond" evidence="31">
    <location>
        <begin position="3754"/>
        <end position="3766"/>
    </location>
</feature>
<dbReference type="CDD" id="cd00054">
    <property type="entry name" value="EGF_CA"/>
    <property type="match status" value="2"/>
</dbReference>
<feature type="disulfide bond" evidence="31">
    <location>
        <begin position="2782"/>
        <end position="2800"/>
    </location>
</feature>
<dbReference type="GO" id="GO:0043235">
    <property type="term" value="C:receptor complex"/>
    <property type="evidence" value="ECO:0007669"/>
    <property type="project" value="TreeGrafter"/>
</dbReference>
<feature type="repeat" description="LDL-receptor class B" evidence="32">
    <location>
        <begin position="563"/>
        <end position="607"/>
    </location>
</feature>
<name>A0A2U9CMB2_SCOMX</name>
<dbReference type="GO" id="GO:0016324">
    <property type="term" value="C:apical plasma membrane"/>
    <property type="evidence" value="ECO:0007669"/>
    <property type="project" value="UniProtKB-SubCell"/>
</dbReference>
<feature type="disulfide bond" evidence="31">
    <location>
        <begin position="149"/>
        <end position="167"/>
    </location>
</feature>
<reference evidence="37 38" key="1">
    <citation type="submission" date="2017-12" db="EMBL/GenBank/DDBJ databases">
        <title>Integrating genomic resources of turbot (Scophthalmus maximus) in depth evaluation of genetic and physical mapping variation across individuals.</title>
        <authorList>
            <person name="Martinez P."/>
        </authorList>
    </citation>
    <scope>NUCLEOTIDE SEQUENCE [LARGE SCALE GENOMIC DNA]</scope>
</reference>
<dbReference type="FunFam" id="2.10.25.10:FF:000009">
    <property type="entry name" value="Low-density lipoprotein receptor isoform 1"/>
    <property type="match status" value="1"/>
</dbReference>
<keyword evidence="20 30" id="KW-1015">Disulfide bond</keyword>
<evidence type="ECO:0000256" key="12">
    <source>
        <dbReference type="ARBA" id="ARBA00022737"/>
    </source>
</evidence>
<dbReference type="Pfam" id="PF12662">
    <property type="entry name" value="cEGF"/>
    <property type="match status" value="2"/>
</dbReference>
<feature type="repeat" description="LDL-receptor class B" evidence="32">
    <location>
        <begin position="2557"/>
        <end position="2598"/>
    </location>
</feature>
<evidence type="ECO:0000313" key="38">
    <source>
        <dbReference type="Proteomes" id="UP000246464"/>
    </source>
</evidence>
<feature type="disulfide bond" evidence="31">
    <location>
        <begin position="1062"/>
        <end position="1074"/>
    </location>
</feature>
<feature type="disulfide bond" evidence="31">
    <location>
        <begin position="3694"/>
        <end position="3709"/>
    </location>
</feature>
<keyword evidence="6 30" id="KW-0245">EGF-like domain</keyword>
<feature type="repeat" description="LDL-receptor class B" evidence="32">
    <location>
        <begin position="1560"/>
        <end position="1603"/>
    </location>
</feature>
<dbReference type="InterPro" id="IPR000033">
    <property type="entry name" value="LDLR_classB_rpt"/>
</dbReference>
<dbReference type="InterPro" id="IPR009030">
    <property type="entry name" value="Growth_fac_rcpt_cys_sf"/>
</dbReference>
<feature type="repeat" description="LDL-receptor class B" evidence="32">
    <location>
        <begin position="878"/>
        <end position="921"/>
    </location>
</feature>
<feature type="disulfide bond" evidence="31">
    <location>
        <begin position="1104"/>
        <end position="1116"/>
    </location>
</feature>
<feature type="disulfide bond" evidence="31">
    <location>
        <begin position="3734"/>
        <end position="3749"/>
    </location>
</feature>
<dbReference type="InterPro" id="IPR049883">
    <property type="entry name" value="NOTCH1_EGF-like"/>
</dbReference>
<keyword evidence="16" id="KW-0524">Neurogenesis</keyword>
<feature type="disulfide bond" evidence="31">
    <location>
        <begin position="200"/>
        <end position="215"/>
    </location>
</feature>
<evidence type="ECO:0000256" key="33">
    <source>
        <dbReference type="SAM" id="MobiDB-lite"/>
    </source>
</evidence>
<dbReference type="Pfam" id="PF07645">
    <property type="entry name" value="EGF_CA"/>
    <property type="match status" value="1"/>
</dbReference>
<feature type="disulfide bond" evidence="31">
    <location>
        <begin position="3942"/>
        <end position="3957"/>
    </location>
</feature>
<evidence type="ECO:0000256" key="17">
    <source>
        <dbReference type="ARBA" id="ARBA00022989"/>
    </source>
</evidence>
<dbReference type="FunFam" id="4.10.400.10:FF:000005">
    <property type="entry name" value="low-density lipoprotein receptor-related protein 1B"/>
    <property type="match status" value="1"/>
</dbReference>
<evidence type="ECO:0000256" key="14">
    <source>
        <dbReference type="ARBA" id="ARBA00022753"/>
    </source>
</evidence>
<keyword evidence="9 34" id="KW-0812">Transmembrane</keyword>
<accession>A0A2U9CMB2</accession>
<evidence type="ECO:0000256" key="1">
    <source>
        <dbReference type="ARBA" id="ARBA00004247"/>
    </source>
</evidence>
<dbReference type="InterPro" id="IPR002172">
    <property type="entry name" value="LDrepeatLR_classA_rpt"/>
</dbReference>
<dbReference type="PROSITE" id="PS00010">
    <property type="entry name" value="ASX_HYDROXYL"/>
    <property type="match status" value="2"/>
</dbReference>
<dbReference type="PROSITE" id="PS50026">
    <property type="entry name" value="EGF_3"/>
    <property type="match status" value="1"/>
</dbReference>
<feature type="disulfide bond" evidence="31">
    <location>
        <begin position="112"/>
        <end position="130"/>
    </location>
</feature>
<dbReference type="InterPro" id="IPR018097">
    <property type="entry name" value="EGF_Ca-bd_CS"/>
</dbReference>
<dbReference type="GO" id="GO:0031904">
    <property type="term" value="C:endosome lumen"/>
    <property type="evidence" value="ECO:0007669"/>
    <property type="project" value="UniProtKB-SubCell"/>
</dbReference>
<feature type="repeat" description="LDL-receptor class B" evidence="32">
    <location>
        <begin position="430"/>
        <end position="472"/>
    </location>
</feature>
<dbReference type="Pfam" id="PF24468">
    <property type="entry name" value="EGF_LRP2"/>
    <property type="match status" value="1"/>
</dbReference>
<keyword evidence="14" id="KW-0967">Endosome</keyword>
<dbReference type="PROSITE" id="PS01209">
    <property type="entry name" value="LDLRA_1"/>
    <property type="match status" value="22"/>
</dbReference>
<proteinExistence type="inferred from homology"/>
<feature type="disulfide bond" evidence="31">
    <location>
        <begin position="2742"/>
        <end position="2760"/>
    </location>
</feature>
<feature type="disulfide bond" evidence="31">
    <location>
        <begin position="239"/>
        <end position="254"/>
    </location>
</feature>
<evidence type="ECO:0000256" key="11">
    <source>
        <dbReference type="ARBA" id="ARBA00022729"/>
    </source>
</evidence>
<organism evidence="37 38">
    <name type="scientific">Scophthalmus maximus</name>
    <name type="common">Turbot</name>
    <name type="synonym">Psetta maxima</name>
    <dbReference type="NCBI Taxonomy" id="52904"/>
    <lineage>
        <taxon>Eukaryota</taxon>
        <taxon>Metazoa</taxon>
        <taxon>Chordata</taxon>
        <taxon>Craniata</taxon>
        <taxon>Vertebrata</taxon>
        <taxon>Euteleostomi</taxon>
        <taxon>Actinopterygii</taxon>
        <taxon>Neopterygii</taxon>
        <taxon>Teleostei</taxon>
        <taxon>Neoteleostei</taxon>
        <taxon>Acanthomorphata</taxon>
        <taxon>Carangaria</taxon>
        <taxon>Pleuronectiformes</taxon>
        <taxon>Pleuronectoidei</taxon>
        <taxon>Scophthalmidae</taxon>
        <taxon>Scophthalmus</taxon>
    </lineage>
</organism>
<feature type="region of interest" description="Disordered" evidence="33">
    <location>
        <begin position="4449"/>
        <end position="4500"/>
    </location>
</feature>
<dbReference type="SMART" id="SM00135">
    <property type="entry name" value="LY"/>
    <property type="match status" value="36"/>
</dbReference>
<evidence type="ECO:0000256" key="8">
    <source>
        <dbReference type="ARBA" id="ARBA00022583"/>
    </source>
</evidence>
<dbReference type="InterPro" id="IPR056588">
    <property type="entry name" value="EGF_LRP2"/>
</dbReference>
<evidence type="ECO:0000256" key="29">
    <source>
        <dbReference type="ARBA" id="ARBA00080738"/>
    </source>
</evidence>
<feature type="disulfide bond" evidence="31">
    <location>
        <begin position="2987"/>
        <end position="2999"/>
    </location>
</feature>
<feature type="disulfide bond" evidence="31">
    <location>
        <begin position="25"/>
        <end position="37"/>
    </location>
</feature>
<keyword evidence="8" id="KW-0254">Endocytosis</keyword>
<dbReference type="PROSITE" id="PS51120">
    <property type="entry name" value="LDLRB"/>
    <property type="match status" value="19"/>
</dbReference>
<dbReference type="FunFam" id="2.120.10.30:FF:000241">
    <property type="entry name" value="Low-density lipoprotein receptor-related protein 6"/>
    <property type="match status" value="6"/>
</dbReference>
<feature type="compositionally biased region" description="Low complexity" evidence="33">
    <location>
        <begin position="4520"/>
        <end position="4533"/>
    </location>
</feature>
<evidence type="ECO:0000256" key="24">
    <source>
        <dbReference type="ARBA" id="ARBA00023273"/>
    </source>
</evidence>
<dbReference type="GO" id="GO:0006898">
    <property type="term" value="P:receptor-mediated endocytosis"/>
    <property type="evidence" value="ECO:0007669"/>
    <property type="project" value="UniProtKB-ARBA"/>
</dbReference>
<keyword evidence="38" id="KW-1185">Reference proteome</keyword>
<evidence type="ECO:0000256" key="25">
    <source>
        <dbReference type="ARBA" id="ARBA00037878"/>
    </source>
</evidence>
<feature type="disulfide bond" evidence="31">
    <location>
        <begin position="1040"/>
        <end position="1055"/>
    </location>
</feature>
<dbReference type="FunFam" id="4.10.400.10:FF:000147">
    <property type="entry name" value="Low-density lipoprotein receptor-related protein 2"/>
    <property type="match status" value="2"/>
</dbReference>
<feature type="disulfide bond" evidence="31">
    <location>
        <begin position="3069"/>
        <end position="3081"/>
    </location>
</feature>
<feature type="disulfide bond" evidence="31">
    <location>
        <begin position="3886"/>
        <end position="3904"/>
    </location>
</feature>
<keyword evidence="21 37" id="KW-0675">Receptor</keyword>
<keyword evidence="5" id="KW-1003">Cell membrane</keyword>
<keyword evidence="22" id="KW-0168">Coated pit</keyword>
<feature type="disulfide bond" evidence="31">
    <location>
        <begin position="3773"/>
        <end position="3788"/>
    </location>
</feature>
<evidence type="ECO:0000256" key="15">
    <source>
        <dbReference type="ARBA" id="ARBA00022837"/>
    </source>
</evidence>
<dbReference type="SUPFAM" id="SSF63825">
    <property type="entry name" value="YWTD domain"/>
    <property type="match status" value="8"/>
</dbReference>
<evidence type="ECO:0000256" key="5">
    <source>
        <dbReference type="ARBA" id="ARBA00022475"/>
    </source>
</evidence>
<feature type="disulfide bond" evidence="31">
    <location>
        <begin position="220"/>
        <end position="232"/>
    </location>
</feature>
<feature type="disulfide bond" evidence="31">
    <location>
        <begin position="3088"/>
        <end position="3103"/>
    </location>
</feature>
<evidence type="ECO:0000256" key="9">
    <source>
        <dbReference type="ARBA" id="ARBA00022692"/>
    </source>
</evidence>
<feature type="disulfide bond" evidence="31">
    <location>
        <begin position="3076"/>
        <end position="3094"/>
    </location>
</feature>
<keyword evidence="17 34" id="KW-1133">Transmembrane helix</keyword>
<dbReference type="Proteomes" id="UP000246464">
    <property type="component" value="Chromosome 18"/>
</dbReference>
<dbReference type="FunFam" id="2.120.10.30:FF:000008">
    <property type="entry name" value="Low-density lipoprotein receptor-related protein 4"/>
    <property type="match status" value="1"/>
</dbReference>
<feature type="disulfide bond" evidence="31">
    <location>
        <begin position="3761"/>
        <end position="3779"/>
    </location>
</feature>
<feature type="disulfide bond" evidence="31">
    <location>
        <begin position="2900"/>
        <end position="2912"/>
    </location>
</feature>
<evidence type="ECO:0000256" key="31">
    <source>
        <dbReference type="PROSITE-ProRule" id="PRU00124"/>
    </source>
</evidence>
<feature type="repeat" description="LDL-receptor class B" evidence="32">
    <location>
        <begin position="1515"/>
        <end position="1557"/>
    </location>
</feature>
<feature type="chain" id="PRO_5016096032" description="Low-density lipoprotein receptor-related protein 2" evidence="35">
    <location>
        <begin position="24"/>
        <end position="4625"/>
    </location>
</feature>
<feature type="disulfide bond" evidence="31">
    <location>
        <begin position="3006"/>
        <end position="3021"/>
    </location>
</feature>
<keyword evidence="24" id="KW-0966">Cell projection</keyword>
<feature type="repeat" description="LDL-receptor class B" evidence="32">
    <location>
        <begin position="3328"/>
        <end position="3371"/>
    </location>
</feature>
<evidence type="ECO:0000256" key="32">
    <source>
        <dbReference type="PROSITE-ProRule" id="PRU00461"/>
    </source>
</evidence>
<dbReference type="GO" id="GO:0005509">
    <property type="term" value="F:calcium ion binding"/>
    <property type="evidence" value="ECO:0007669"/>
    <property type="project" value="InterPro"/>
</dbReference>
<evidence type="ECO:0000256" key="28">
    <source>
        <dbReference type="ARBA" id="ARBA00077868"/>
    </source>
</evidence>
<feature type="disulfide bond" evidence="31">
    <location>
        <begin position="1081"/>
        <end position="1096"/>
    </location>
</feature>
<feature type="repeat" description="LDL-receptor class B" evidence="32">
    <location>
        <begin position="2513"/>
        <end position="2556"/>
    </location>
</feature>
<feature type="disulfide bond" evidence="31">
    <location>
        <begin position="3589"/>
        <end position="3601"/>
    </location>
</feature>
<feature type="disulfide bond" evidence="31">
    <location>
        <begin position="3800"/>
        <end position="3818"/>
    </location>
</feature>
<feature type="disulfide bond" evidence="31">
    <location>
        <begin position="3033"/>
        <end position="3051"/>
    </location>
</feature>
<feature type="disulfide bond" evidence="31">
    <location>
        <begin position="3837"/>
        <end position="3849"/>
    </location>
</feature>
<feature type="disulfide bond" evidence="31">
    <location>
        <begin position="1274"/>
        <end position="1292"/>
    </location>
</feature>
<dbReference type="GO" id="GO:0007399">
    <property type="term" value="P:nervous system development"/>
    <property type="evidence" value="ECO:0007669"/>
    <property type="project" value="UniProtKB-KW"/>
</dbReference>
<feature type="disulfide bond" evidence="31">
    <location>
        <begin position="2694"/>
        <end position="2706"/>
    </location>
</feature>
<evidence type="ECO:0000256" key="13">
    <source>
        <dbReference type="ARBA" id="ARBA00022740"/>
    </source>
</evidence>
<dbReference type="InterPro" id="IPR036055">
    <property type="entry name" value="LDL_receptor-like_sf"/>
</dbReference>
<evidence type="ECO:0000259" key="36">
    <source>
        <dbReference type="PROSITE" id="PS50026"/>
    </source>
</evidence>